<feature type="transmembrane region" description="Helical" evidence="1">
    <location>
        <begin position="94"/>
        <end position="120"/>
    </location>
</feature>
<reference evidence="2" key="1">
    <citation type="journal article" date="2021" name="Mol. Plant Microbe Interact.">
        <title>Complete Genome Sequence of the Plant-Pathogenic Fungus Colletotrichum lupini.</title>
        <authorList>
            <person name="Baroncelli R."/>
            <person name="Pensec F."/>
            <person name="Da Lio D."/>
            <person name="Boufleur T."/>
            <person name="Vicente I."/>
            <person name="Sarrocco S."/>
            <person name="Picot A."/>
            <person name="Baraldi E."/>
            <person name="Sukno S."/>
            <person name="Thon M."/>
            <person name="Le Floch G."/>
        </authorList>
    </citation>
    <scope>NUCLEOTIDE SEQUENCE</scope>
    <source>
        <strain evidence="2">IMI 504893</strain>
    </source>
</reference>
<organism evidence="2 3">
    <name type="scientific">Colletotrichum lupini</name>
    <dbReference type="NCBI Taxonomy" id="145971"/>
    <lineage>
        <taxon>Eukaryota</taxon>
        <taxon>Fungi</taxon>
        <taxon>Dikarya</taxon>
        <taxon>Ascomycota</taxon>
        <taxon>Pezizomycotina</taxon>
        <taxon>Sordariomycetes</taxon>
        <taxon>Hypocreomycetidae</taxon>
        <taxon>Glomerellales</taxon>
        <taxon>Glomerellaceae</taxon>
        <taxon>Colletotrichum</taxon>
        <taxon>Colletotrichum acutatum species complex</taxon>
    </lineage>
</organism>
<keyword evidence="1" id="KW-0812">Transmembrane</keyword>
<dbReference type="GeneID" id="73348385"/>
<accession>A0A9Q8T4K6</accession>
<dbReference type="EMBL" id="CP019479">
    <property type="protein sequence ID" value="UQC88920.1"/>
    <property type="molecule type" value="Genomic_DNA"/>
</dbReference>
<gene>
    <name evidence="2" type="ORF">CLUP02_14447</name>
</gene>
<evidence type="ECO:0000313" key="2">
    <source>
        <dbReference type="EMBL" id="UQC88920.1"/>
    </source>
</evidence>
<name>A0A9Q8T4K6_9PEZI</name>
<protein>
    <submittedName>
        <fullName evidence="2">Uncharacterized protein</fullName>
    </submittedName>
</protein>
<dbReference type="RefSeq" id="XP_049150521.1">
    <property type="nucleotide sequence ID" value="XM_049293375.1"/>
</dbReference>
<keyword evidence="1" id="KW-0472">Membrane</keyword>
<proteinExistence type="predicted"/>
<evidence type="ECO:0000313" key="3">
    <source>
        <dbReference type="Proteomes" id="UP000830671"/>
    </source>
</evidence>
<dbReference type="KEGG" id="clup:CLUP02_14447"/>
<feature type="transmembrane region" description="Helical" evidence="1">
    <location>
        <begin position="55"/>
        <end position="73"/>
    </location>
</feature>
<feature type="transmembrane region" description="Helical" evidence="1">
    <location>
        <begin position="126"/>
        <end position="147"/>
    </location>
</feature>
<evidence type="ECO:0000256" key="1">
    <source>
        <dbReference type="SAM" id="Phobius"/>
    </source>
</evidence>
<sequence>MAKQNKTRKYPKLELDSWMLLDPMEATEIPHCHPFYPAITPGRSSHHSILLRSHFLFLLFTASLLLLLLSLRLRSTAQLDRLERWRINSTTYGYTVRILGEWIIAVVSLHCVALMAPWMFLLWFPVGIYLFSCLPSGQTTLFFWAGLTSGPHLTRLTSPRNTQSWGASPYPGPFWYVLFA</sequence>
<keyword evidence="1" id="KW-1133">Transmembrane helix</keyword>
<dbReference type="Proteomes" id="UP000830671">
    <property type="component" value="Chromosome 7"/>
</dbReference>
<dbReference type="AlphaFoldDB" id="A0A9Q8T4K6"/>
<keyword evidence="3" id="KW-1185">Reference proteome</keyword>